<proteinExistence type="predicted"/>
<dbReference type="InterPro" id="IPR025201">
    <property type="entry name" value="KdpD_TM"/>
</dbReference>
<evidence type="ECO:0000256" key="9">
    <source>
        <dbReference type="ARBA" id="ARBA00023012"/>
    </source>
</evidence>
<keyword evidence="14" id="KW-1185">Reference proteome</keyword>
<evidence type="ECO:0000256" key="10">
    <source>
        <dbReference type="ARBA" id="ARBA00023136"/>
    </source>
</evidence>
<accession>A0A2V4NC83</accession>
<keyword evidence="5" id="KW-0547">Nucleotide-binding</keyword>
<keyword evidence="2" id="KW-0597">Phosphoprotein</keyword>
<dbReference type="Pfam" id="PF13493">
    <property type="entry name" value="DUF4118"/>
    <property type="match status" value="1"/>
</dbReference>
<dbReference type="EMBL" id="PYBW01000057">
    <property type="protein sequence ID" value="PYC77697.1"/>
    <property type="molecule type" value="Genomic_DNA"/>
</dbReference>
<protein>
    <submittedName>
        <fullName evidence="13">Histidine kinase</fullName>
    </submittedName>
</protein>
<evidence type="ECO:0000256" key="1">
    <source>
        <dbReference type="ARBA" id="ARBA00004141"/>
    </source>
</evidence>
<dbReference type="GO" id="GO:0016301">
    <property type="term" value="F:kinase activity"/>
    <property type="evidence" value="ECO:0007669"/>
    <property type="project" value="UniProtKB-KW"/>
</dbReference>
<dbReference type="Gene3D" id="1.20.120.620">
    <property type="entry name" value="Backbone structure of the membrane domain of e. Coli histidine kinase receptor kdpd"/>
    <property type="match status" value="1"/>
</dbReference>
<dbReference type="InterPro" id="IPR038318">
    <property type="entry name" value="KdpD_sf"/>
</dbReference>
<evidence type="ECO:0000313" key="13">
    <source>
        <dbReference type="EMBL" id="PYC77697.1"/>
    </source>
</evidence>
<dbReference type="GO" id="GO:0000160">
    <property type="term" value="P:phosphorelay signal transduction system"/>
    <property type="evidence" value="ECO:0007669"/>
    <property type="project" value="UniProtKB-KW"/>
</dbReference>
<keyword evidence="7" id="KW-0067">ATP-binding</keyword>
<organism evidence="13 14">
    <name type="scientific">Streptomyces tateyamensis</name>
    <dbReference type="NCBI Taxonomy" id="565073"/>
    <lineage>
        <taxon>Bacteria</taxon>
        <taxon>Bacillati</taxon>
        <taxon>Actinomycetota</taxon>
        <taxon>Actinomycetes</taxon>
        <taxon>Kitasatosporales</taxon>
        <taxon>Streptomycetaceae</taxon>
        <taxon>Streptomyces</taxon>
    </lineage>
</organism>
<comment type="caution">
    <text evidence="13">The sequence shown here is derived from an EMBL/GenBank/DDBJ whole genome shotgun (WGS) entry which is preliminary data.</text>
</comment>
<reference evidence="13 14" key="1">
    <citation type="submission" date="2018-03" db="EMBL/GenBank/DDBJ databases">
        <title>Bioinformatic expansion and discovery of thiopeptide antibiotics.</title>
        <authorList>
            <person name="Schwalen C.J."/>
            <person name="Hudson G.A."/>
            <person name="Mitchell D.A."/>
        </authorList>
    </citation>
    <scope>NUCLEOTIDE SEQUENCE [LARGE SCALE GENOMIC DNA]</scope>
    <source>
        <strain evidence="13 14">ATCC 21389</strain>
    </source>
</reference>
<feature type="domain" description="Sensor protein KdpD transmembrane" evidence="12">
    <location>
        <begin position="19"/>
        <end position="120"/>
    </location>
</feature>
<keyword evidence="8 11" id="KW-1133">Transmembrane helix</keyword>
<feature type="transmembrane region" description="Helical" evidence="11">
    <location>
        <begin position="44"/>
        <end position="73"/>
    </location>
</feature>
<evidence type="ECO:0000256" key="5">
    <source>
        <dbReference type="ARBA" id="ARBA00022741"/>
    </source>
</evidence>
<keyword evidence="6 13" id="KW-0418">Kinase</keyword>
<dbReference type="GO" id="GO:0016020">
    <property type="term" value="C:membrane"/>
    <property type="evidence" value="ECO:0007669"/>
    <property type="project" value="UniProtKB-SubCell"/>
</dbReference>
<evidence type="ECO:0000256" key="11">
    <source>
        <dbReference type="SAM" id="Phobius"/>
    </source>
</evidence>
<keyword evidence="10 11" id="KW-0472">Membrane</keyword>
<sequence length="255" mass="27021">MRRYVPRGPLAPVAVAVPAALAAPVALCALLLPWRDRIPNLDPALLLVVVVVGVAALGSRVAGALAAVGAAGWFDFFFTRPYQQFAIGRPGDLTVAGVLLAVGLTVSQLAARARRLSLRADADAGHLDRIHRTAALSRAPGSALTVVDHVRDELVDLLGLTECRFEYGSLLGRLPRLERDGSIVLAGRTWDAERLGWPAGAVELRLTGNGRYLGRYLLEPVPGSRSSRQARLVAVTLAEQAGAALDAMHQPVRAA</sequence>
<feature type="transmembrane region" description="Helical" evidence="11">
    <location>
        <begin position="93"/>
        <end position="111"/>
    </location>
</feature>
<evidence type="ECO:0000256" key="4">
    <source>
        <dbReference type="ARBA" id="ARBA00022692"/>
    </source>
</evidence>
<gene>
    <name evidence="13" type="ORF">C7C46_18055</name>
</gene>
<evidence type="ECO:0000256" key="6">
    <source>
        <dbReference type="ARBA" id="ARBA00022777"/>
    </source>
</evidence>
<dbReference type="OrthoDB" id="3696881at2"/>
<dbReference type="Proteomes" id="UP000248039">
    <property type="component" value="Unassembled WGS sequence"/>
</dbReference>
<evidence type="ECO:0000256" key="8">
    <source>
        <dbReference type="ARBA" id="ARBA00022989"/>
    </source>
</evidence>
<dbReference type="GO" id="GO:0005524">
    <property type="term" value="F:ATP binding"/>
    <property type="evidence" value="ECO:0007669"/>
    <property type="project" value="UniProtKB-KW"/>
</dbReference>
<dbReference type="AlphaFoldDB" id="A0A2V4NC83"/>
<dbReference type="RefSeq" id="WP_110670889.1">
    <property type="nucleotide sequence ID" value="NZ_PYBW01000057.1"/>
</dbReference>
<name>A0A2V4NC83_9ACTN</name>
<keyword evidence="9" id="KW-0902">Two-component regulatory system</keyword>
<evidence type="ECO:0000313" key="14">
    <source>
        <dbReference type="Proteomes" id="UP000248039"/>
    </source>
</evidence>
<feature type="transmembrane region" description="Helical" evidence="11">
    <location>
        <begin position="12"/>
        <end position="32"/>
    </location>
</feature>
<keyword evidence="4 11" id="KW-0812">Transmembrane</keyword>
<evidence type="ECO:0000256" key="7">
    <source>
        <dbReference type="ARBA" id="ARBA00022840"/>
    </source>
</evidence>
<evidence type="ECO:0000256" key="3">
    <source>
        <dbReference type="ARBA" id="ARBA00022679"/>
    </source>
</evidence>
<evidence type="ECO:0000256" key="2">
    <source>
        <dbReference type="ARBA" id="ARBA00022553"/>
    </source>
</evidence>
<comment type="subcellular location">
    <subcellularLocation>
        <location evidence="1">Membrane</location>
        <topology evidence="1">Multi-pass membrane protein</topology>
    </subcellularLocation>
</comment>
<evidence type="ECO:0000259" key="12">
    <source>
        <dbReference type="Pfam" id="PF13493"/>
    </source>
</evidence>
<keyword evidence="3" id="KW-0808">Transferase</keyword>